<name>A0A934I2X2_9MICO</name>
<gene>
    <name evidence="2" type="ORF">JAV76_04265</name>
</gene>
<feature type="transmembrane region" description="Helical" evidence="1">
    <location>
        <begin position="216"/>
        <end position="233"/>
    </location>
</feature>
<accession>A0A934I2X2</accession>
<keyword evidence="1" id="KW-1133">Transmembrane helix</keyword>
<reference evidence="2" key="1">
    <citation type="submission" date="2020-12" db="EMBL/GenBank/DDBJ databases">
        <title>Sanguibacter suaedae sp. nov., isolated from Suaeda aralocaspica.</title>
        <authorList>
            <person name="Ma Q."/>
        </authorList>
    </citation>
    <scope>NUCLEOTIDE SEQUENCE</scope>
    <source>
        <strain evidence="2">YZGR15</strain>
    </source>
</reference>
<feature type="transmembrane region" description="Helical" evidence="1">
    <location>
        <begin position="271"/>
        <end position="295"/>
    </location>
</feature>
<keyword evidence="1" id="KW-0472">Membrane</keyword>
<organism evidence="2 3">
    <name type="scientific">Sanguibacter suaedae</name>
    <dbReference type="NCBI Taxonomy" id="2795737"/>
    <lineage>
        <taxon>Bacteria</taxon>
        <taxon>Bacillati</taxon>
        <taxon>Actinomycetota</taxon>
        <taxon>Actinomycetes</taxon>
        <taxon>Micrococcales</taxon>
        <taxon>Sanguibacteraceae</taxon>
        <taxon>Sanguibacter</taxon>
    </lineage>
</organism>
<evidence type="ECO:0000313" key="2">
    <source>
        <dbReference type="EMBL" id="MBI9114228.1"/>
    </source>
</evidence>
<dbReference type="RefSeq" id="WP_198732797.1">
    <property type="nucleotide sequence ID" value="NZ_JAEINH010000003.1"/>
</dbReference>
<keyword evidence="3" id="KW-1185">Reference proteome</keyword>
<feature type="transmembrane region" description="Helical" evidence="1">
    <location>
        <begin position="137"/>
        <end position="155"/>
    </location>
</feature>
<sequence length="335" mass="34532">MTVHPAAWWVWALVLVGAAAATTNLLVLALLVAVVGLVVSVHGTDRRRDFRLYLVVAASVVVLRTVFRVVFPADRGEPVLTLPSVDIGPLHLFGPVSAEALLSGVSGGMQLAAMILAIGAAHCLADPLELLKHAPPALAGLSTALVIAVSVFPQLTRSVHDVRRAARLRGGRSGVRGTLVPVLEGAMDRSLALAAAMEARGFGGARGTSRPRSQTALVLGATVLLGFAAYGLLDDAWPSWAPVAFVGCAVLCGGGAVVLDRSARRTVYRPTPWTLGANVTVGCAVLAALGLLALVPADIRTPAPDRVPDLTWAGLVAPIVAGSPVLLRPSRTVAS</sequence>
<proteinExistence type="predicted"/>
<feature type="transmembrane region" description="Helical" evidence="1">
    <location>
        <begin position="310"/>
        <end position="327"/>
    </location>
</feature>
<protein>
    <submittedName>
        <fullName evidence="2">Energy-coupling factor transporter transmembrane protein EcfT</fullName>
    </submittedName>
</protein>
<dbReference type="EMBL" id="JAEINH010000003">
    <property type="protein sequence ID" value="MBI9114228.1"/>
    <property type="molecule type" value="Genomic_DNA"/>
</dbReference>
<keyword evidence="1 2" id="KW-0812">Transmembrane</keyword>
<evidence type="ECO:0000313" key="3">
    <source>
        <dbReference type="Proteomes" id="UP000602087"/>
    </source>
</evidence>
<feature type="transmembrane region" description="Helical" evidence="1">
    <location>
        <begin position="51"/>
        <end position="71"/>
    </location>
</feature>
<comment type="caution">
    <text evidence="2">The sequence shown here is derived from an EMBL/GenBank/DDBJ whole genome shotgun (WGS) entry which is preliminary data.</text>
</comment>
<feature type="transmembrane region" description="Helical" evidence="1">
    <location>
        <begin position="239"/>
        <end position="259"/>
    </location>
</feature>
<dbReference type="AlphaFoldDB" id="A0A934I2X2"/>
<evidence type="ECO:0000256" key="1">
    <source>
        <dbReference type="SAM" id="Phobius"/>
    </source>
</evidence>
<dbReference type="Proteomes" id="UP000602087">
    <property type="component" value="Unassembled WGS sequence"/>
</dbReference>
<feature type="transmembrane region" description="Helical" evidence="1">
    <location>
        <begin position="6"/>
        <end position="39"/>
    </location>
</feature>